<evidence type="ECO:0000313" key="2">
    <source>
        <dbReference type="Proteomes" id="UP001521184"/>
    </source>
</evidence>
<proteinExistence type="predicted"/>
<gene>
    <name evidence="1" type="ORF">SLS58_007521</name>
</gene>
<sequence length="160" mass="16750">MMTRGYVGRAELLLNRDVCTSLAKQFRATLTHNAAPMFAAKSIIALFLAAAFPSAILAQEGVTCQTTAGSPKTESVTDVINQLRGHGGLCEQTNCAASKCTTMLHHGGAALVLCGECNKSLDCSTVADYANEIQQDCLSDGRAGGTYTVSPAFKVEVISS</sequence>
<accession>A0ABR3TJP5</accession>
<organism evidence="1 2">
    <name type="scientific">Diplodia intermedia</name>
    <dbReference type="NCBI Taxonomy" id="856260"/>
    <lineage>
        <taxon>Eukaryota</taxon>
        <taxon>Fungi</taxon>
        <taxon>Dikarya</taxon>
        <taxon>Ascomycota</taxon>
        <taxon>Pezizomycotina</taxon>
        <taxon>Dothideomycetes</taxon>
        <taxon>Dothideomycetes incertae sedis</taxon>
        <taxon>Botryosphaeriales</taxon>
        <taxon>Botryosphaeriaceae</taxon>
        <taxon>Diplodia</taxon>
    </lineage>
</organism>
<name>A0ABR3TJP5_9PEZI</name>
<evidence type="ECO:0000313" key="1">
    <source>
        <dbReference type="EMBL" id="KAL1639779.1"/>
    </source>
</evidence>
<comment type="caution">
    <text evidence="1">The sequence shown here is derived from an EMBL/GenBank/DDBJ whole genome shotgun (WGS) entry which is preliminary data.</text>
</comment>
<dbReference type="Proteomes" id="UP001521184">
    <property type="component" value="Unassembled WGS sequence"/>
</dbReference>
<reference evidence="1 2" key="1">
    <citation type="journal article" date="2023" name="Plant Dis.">
        <title>First Report of Diplodia intermedia Causing Canker and Dieback Diseases on Apple Trees in Canada.</title>
        <authorList>
            <person name="Ellouze W."/>
            <person name="Ilyukhin E."/>
            <person name="Sulman M."/>
            <person name="Ali S."/>
        </authorList>
    </citation>
    <scope>NUCLEOTIDE SEQUENCE [LARGE SCALE GENOMIC DNA]</scope>
    <source>
        <strain evidence="1 2">M45-28</strain>
    </source>
</reference>
<dbReference type="EMBL" id="JAKEKT020000058">
    <property type="protein sequence ID" value="KAL1639779.1"/>
    <property type="molecule type" value="Genomic_DNA"/>
</dbReference>
<keyword evidence="2" id="KW-1185">Reference proteome</keyword>
<protein>
    <submittedName>
        <fullName evidence="1">Uncharacterized protein</fullName>
    </submittedName>
</protein>